<protein>
    <submittedName>
        <fullName evidence="2">DUF1523 family protein</fullName>
    </submittedName>
</protein>
<dbReference type="RefSeq" id="WP_160764751.1">
    <property type="nucleotide sequence ID" value="NZ_WUPT01000002.1"/>
</dbReference>
<dbReference type="AlphaFoldDB" id="A0A7C9N1Q0"/>
<gene>
    <name evidence="2" type="ORF">GQ651_13450</name>
</gene>
<sequence length="208" mass="24025">MKYIAWTARIIVFLVIAGVFHYNLPDRDIVRIVNTEVRRVDFGSNSTFWQNSGAGDAVSNVNRDVFFIETIQPDGSPLVFRNEDTGWGWPPYFKFDTADLQTQARNLVSTETAPTWVAVRHYGWRAQIFSIFPNATSIEPVPGPDTRLIPWFNIIFLTIVLIISATIWRLWRNFRQARIDPVIEDIEEDVDIARDRVGGFFSRLFGRK</sequence>
<dbReference type="InterPro" id="IPR011088">
    <property type="entry name" value="Phage_phiNM3_A0EWY4"/>
</dbReference>
<organism evidence="2 3">
    <name type="scientific">Kangsaoukella pontilimi</name>
    <dbReference type="NCBI Taxonomy" id="2691042"/>
    <lineage>
        <taxon>Bacteria</taxon>
        <taxon>Pseudomonadati</taxon>
        <taxon>Pseudomonadota</taxon>
        <taxon>Alphaproteobacteria</taxon>
        <taxon>Rhodobacterales</taxon>
        <taxon>Paracoccaceae</taxon>
        <taxon>Kangsaoukella</taxon>
    </lineage>
</organism>
<feature type="transmembrane region" description="Helical" evidence="1">
    <location>
        <begin position="148"/>
        <end position="171"/>
    </location>
</feature>
<keyword evidence="1" id="KW-1133">Transmembrane helix</keyword>
<reference evidence="2 3" key="1">
    <citation type="submission" date="2019-12" db="EMBL/GenBank/DDBJ databases">
        <authorList>
            <person name="Lee S.D."/>
        </authorList>
    </citation>
    <scope>NUCLEOTIDE SEQUENCE [LARGE SCALE GENOMIC DNA]</scope>
    <source>
        <strain evidence="2 3">GH1-50</strain>
    </source>
</reference>
<dbReference type="Proteomes" id="UP000480350">
    <property type="component" value="Unassembled WGS sequence"/>
</dbReference>
<dbReference type="EMBL" id="WUPT01000002">
    <property type="protein sequence ID" value="MXQ08858.1"/>
    <property type="molecule type" value="Genomic_DNA"/>
</dbReference>
<feature type="transmembrane region" description="Helical" evidence="1">
    <location>
        <begin position="7"/>
        <end position="24"/>
    </location>
</feature>
<evidence type="ECO:0000313" key="3">
    <source>
        <dbReference type="Proteomes" id="UP000480350"/>
    </source>
</evidence>
<name>A0A7C9N1Q0_9RHOB</name>
<keyword evidence="3" id="KW-1185">Reference proteome</keyword>
<reference evidence="2 3" key="2">
    <citation type="submission" date="2020-03" db="EMBL/GenBank/DDBJ databases">
        <title>Kangsaoukella pontilimi gen. nov., sp. nov., a new member of the family Rhodobacteraceae isolated from a tidal mudflat.</title>
        <authorList>
            <person name="Kim I.S."/>
        </authorList>
    </citation>
    <scope>NUCLEOTIDE SEQUENCE [LARGE SCALE GENOMIC DNA]</scope>
    <source>
        <strain evidence="2 3">GH1-50</strain>
    </source>
</reference>
<keyword evidence="1" id="KW-0472">Membrane</keyword>
<comment type="caution">
    <text evidence="2">The sequence shown here is derived from an EMBL/GenBank/DDBJ whole genome shotgun (WGS) entry which is preliminary data.</text>
</comment>
<keyword evidence="1" id="KW-0812">Transmembrane</keyword>
<evidence type="ECO:0000313" key="2">
    <source>
        <dbReference type="EMBL" id="MXQ08858.1"/>
    </source>
</evidence>
<evidence type="ECO:0000256" key="1">
    <source>
        <dbReference type="SAM" id="Phobius"/>
    </source>
</evidence>
<accession>A0A7C9N1Q0</accession>
<dbReference type="Pfam" id="PF07509">
    <property type="entry name" value="DUF1523"/>
    <property type="match status" value="1"/>
</dbReference>
<proteinExistence type="predicted"/>